<proteinExistence type="predicted"/>
<dbReference type="AlphaFoldDB" id="A0A834W689"/>
<sequence>MAGIKIVNHSQTLEYTSFHHETKRRVATIHHCAPCQRRERKSRTKPLPSLHCVTAALRCLPSPQTVDSIKLVQRHNSFSAISVTRGKELQVRGNHKDF</sequence>
<accession>A0A834W689</accession>
<protein>
    <submittedName>
        <fullName evidence="1">Uncharacterized protein</fullName>
    </submittedName>
</protein>
<dbReference type="Proteomes" id="UP000634136">
    <property type="component" value="Unassembled WGS sequence"/>
</dbReference>
<evidence type="ECO:0000313" key="2">
    <source>
        <dbReference type="Proteomes" id="UP000634136"/>
    </source>
</evidence>
<evidence type="ECO:0000313" key="1">
    <source>
        <dbReference type="EMBL" id="KAF7807381.1"/>
    </source>
</evidence>
<gene>
    <name evidence="1" type="ORF">G2W53_039542</name>
</gene>
<keyword evidence="2" id="KW-1185">Reference proteome</keyword>
<organism evidence="1 2">
    <name type="scientific">Senna tora</name>
    <dbReference type="NCBI Taxonomy" id="362788"/>
    <lineage>
        <taxon>Eukaryota</taxon>
        <taxon>Viridiplantae</taxon>
        <taxon>Streptophyta</taxon>
        <taxon>Embryophyta</taxon>
        <taxon>Tracheophyta</taxon>
        <taxon>Spermatophyta</taxon>
        <taxon>Magnoliopsida</taxon>
        <taxon>eudicotyledons</taxon>
        <taxon>Gunneridae</taxon>
        <taxon>Pentapetalae</taxon>
        <taxon>rosids</taxon>
        <taxon>fabids</taxon>
        <taxon>Fabales</taxon>
        <taxon>Fabaceae</taxon>
        <taxon>Caesalpinioideae</taxon>
        <taxon>Cassia clade</taxon>
        <taxon>Senna</taxon>
    </lineage>
</organism>
<dbReference type="EMBL" id="JAAIUW010000012">
    <property type="protein sequence ID" value="KAF7807381.1"/>
    <property type="molecule type" value="Genomic_DNA"/>
</dbReference>
<name>A0A834W689_9FABA</name>
<reference evidence="1" key="1">
    <citation type="submission" date="2020-09" db="EMBL/GenBank/DDBJ databases">
        <title>Genome-Enabled Discovery of Anthraquinone Biosynthesis in Senna tora.</title>
        <authorList>
            <person name="Kang S.-H."/>
            <person name="Pandey R.P."/>
            <person name="Lee C.-M."/>
            <person name="Sim J.-S."/>
            <person name="Jeong J.-T."/>
            <person name="Choi B.-S."/>
            <person name="Jung M."/>
            <person name="Ginzburg D."/>
            <person name="Zhao K."/>
            <person name="Won S.Y."/>
            <person name="Oh T.-J."/>
            <person name="Yu Y."/>
            <person name="Kim N.-H."/>
            <person name="Lee O.R."/>
            <person name="Lee T.-H."/>
            <person name="Bashyal P."/>
            <person name="Kim T.-S."/>
            <person name="Lee W.-H."/>
            <person name="Kawkins C."/>
            <person name="Kim C.-K."/>
            <person name="Kim J.S."/>
            <person name="Ahn B.O."/>
            <person name="Rhee S.Y."/>
            <person name="Sohng J.K."/>
        </authorList>
    </citation>
    <scope>NUCLEOTIDE SEQUENCE</scope>
    <source>
        <tissue evidence="1">Leaf</tissue>
    </source>
</reference>
<comment type="caution">
    <text evidence="1">The sequence shown here is derived from an EMBL/GenBank/DDBJ whole genome shotgun (WGS) entry which is preliminary data.</text>
</comment>